<evidence type="ECO:0000313" key="2">
    <source>
        <dbReference type="Proteomes" id="UP000186817"/>
    </source>
</evidence>
<dbReference type="Gene3D" id="3.40.50.720">
    <property type="entry name" value="NAD(P)-binding Rossmann-like Domain"/>
    <property type="match status" value="1"/>
</dbReference>
<dbReference type="EMBL" id="LSRX01000566">
    <property type="protein sequence ID" value="OLP93838.1"/>
    <property type="molecule type" value="Genomic_DNA"/>
</dbReference>
<accession>A0A1Q9DF98</accession>
<evidence type="ECO:0000313" key="1">
    <source>
        <dbReference type="EMBL" id="OLP93838.1"/>
    </source>
</evidence>
<comment type="caution">
    <text evidence="1">The sequence shown here is derived from an EMBL/GenBank/DDBJ whole genome shotgun (WGS) entry which is preliminary data.</text>
</comment>
<reference evidence="1 2" key="1">
    <citation type="submission" date="2016-02" db="EMBL/GenBank/DDBJ databases">
        <title>Genome analysis of coral dinoflagellate symbionts highlights evolutionary adaptations to a symbiotic lifestyle.</title>
        <authorList>
            <person name="Aranda M."/>
            <person name="Li Y."/>
            <person name="Liew Y.J."/>
            <person name="Baumgarten S."/>
            <person name="Simakov O."/>
            <person name="Wilson M."/>
            <person name="Piel J."/>
            <person name="Ashoor H."/>
            <person name="Bougouffa S."/>
            <person name="Bajic V.B."/>
            <person name="Ryu T."/>
            <person name="Ravasi T."/>
            <person name="Bayer T."/>
            <person name="Micklem G."/>
            <person name="Kim H."/>
            <person name="Bhak J."/>
            <person name="Lajeunesse T.C."/>
            <person name="Voolstra C.R."/>
        </authorList>
    </citation>
    <scope>NUCLEOTIDE SEQUENCE [LARGE SCALE GENOMIC DNA]</scope>
    <source>
        <strain evidence="1 2">CCMP2467</strain>
    </source>
</reference>
<dbReference type="Proteomes" id="UP000186817">
    <property type="component" value="Unassembled WGS sequence"/>
</dbReference>
<protein>
    <submittedName>
        <fullName evidence="1">Uncharacterized protein</fullName>
    </submittedName>
</protein>
<gene>
    <name evidence="1" type="ORF">AK812_SmicGene24217</name>
</gene>
<keyword evidence="2" id="KW-1185">Reference proteome</keyword>
<organism evidence="1 2">
    <name type="scientific">Symbiodinium microadriaticum</name>
    <name type="common">Dinoflagellate</name>
    <name type="synonym">Zooxanthella microadriatica</name>
    <dbReference type="NCBI Taxonomy" id="2951"/>
    <lineage>
        <taxon>Eukaryota</taxon>
        <taxon>Sar</taxon>
        <taxon>Alveolata</taxon>
        <taxon>Dinophyceae</taxon>
        <taxon>Suessiales</taxon>
        <taxon>Symbiodiniaceae</taxon>
        <taxon>Symbiodinium</taxon>
    </lineage>
</organism>
<dbReference type="OrthoDB" id="447735at2759"/>
<dbReference type="Gene3D" id="3.90.180.10">
    <property type="entry name" value="Medium-chain alcohol dehydrogenases, catalytic domain"/>
    <property type="match status" value="1"/>
</dbReference>
<proteinExistence type="predicted"/>
<dbReference type="AlphaFoldDB" id="A0A1Q9DF98"/>
<name>A0A1Q9DF98_SYMMI</name>
<sequence length="55" mass="6153">EMVACMGELLDLYVQGKLVVQEDIQATGLENYVDTVNMLYTSKNQGKLIMKVADE</sequence>
<feature type="non-terminal residue" evidence="1">
    <location>
        <position position="1"/>
    </location>
</feature>